<gene>
    <name evidence="2" type="ORF">AB6A40_010073</name>
</gene>
<sequence length="70" mass="7848">MIRSLCHVIVILNILATVCLANALDRDSAKDFLEPQSSITAFRQGARGLYGLRSPDAQKMLRSLISLRRY</sequence>
<dbReference type="Proteomes" id="UP001608902">
    <property type="component" value="Unassembled WGS sequence"/>
</dbReference>
<accession>A0ABD6EYZ2</accession>
<reference evidence="2 3" key="1">
    <citation type="submission" date="2024-08" db="EMBL/GenBank/DDBJ databases">
        <title>Gnathostoma spinigerum genome.</title>
        <authorList>
            <person name="Gonzalez-Bertolin B."/>
            <person name="Monzon S."/>
            <person name="Zaballos A."/>
            <person name="Jimenez P."/>
            <person name="Dekumyoy P."/>
            <person name="Varona S."/>
            <person name="Cuesta I."/>
            <person name="Sumanam S."/>
            <person name="Adisakwattana P."/>
            <person name="Gasser R.B."/>
            <person name="Hernandez-Gonzalez A."/>
            <person name="Young N.D."/>
            <person name="Perteguer M.J."/>
        </authorList>
    </citation>
    <scope>NUCLEOTIDE SEQUENCE [LARGE SCALE GENOMIC DNA]</scope>
    <source>
        <strain evidence="2">AL3</strain>
        <tissue evidence="2">Liver</tissue>
    </source>
</reference>
<evidence type="ECO:0000313" key="2">
    <source>
        <dbReference type="EMBL" id="MFH4983364.1"/>
    </source>
</evidence>
<dbReference type="AlphaFoldDB" id="A0ABD6EYZ2"/>
<organism evidence="2 3">
    <name type="scientific">Gnathostoma spinigerum</name>
    <dbReference type="NCBI Taxonomy" id="75299"/>
    <lineage>
        <taxon>Eukaryota</taxon>
        <taxon>Metazoa</taxon>
        <taxon>Ecdysozoa</taxon>
        <taxon>Nematoda</taxon>
        <taxon>Chromadorea</taxon>
        <taxon>Rhabditida</taxon>
        <taxon>Spirurina</taxon>
        <taxon>Gnathostomatomorpha</taxon>
        <taxon>Gnathostomatoidea</taxon>
        <taxon>Gnathostomatidae</taxon>
        <taxon>Gnathostoma</taxon>
    </lineage>
</organism>
<evidence type="ECO:0000313" key="3">
    <source>
        <dbReference type="Proteomes" id="UP001608902"/>
    </source>
</evidence>
<evidence type="ECO:0000256" key="1">
    <source>
        <dbReference type="SAM" id="SignalP"/>
    </source>
</evidence>
<keyword evidence="1" id="KW-0732">Signal</keyword>
<protein>
    <submittedName>
        <fullName evidence="2">Uncharacterized protein</fullName>
    </submittedName>
</protein>
<keyword evidence="3" id="KW-1185">Reference proteome</keyword>
<comment type="caution">
    <text evidence="2">The sequence shown here is derived from an EMBL/GenBank/DDBJ whole genome shotgun (WGS) entry which is preliminary data.</text>
</comment>
<feature type="chain" id="PRO_5044838005" evidence="1">
    <location>
        <begin position="22"/>
        <end position="70"/>
    </location>
</feature>
<dbReference type="EMBL" id="JBGFUD010012039">
    <property type="protein sequence ID" value="MFH4983364.1"/>
    <property type="molecule type" value="Genomic_DNA"/>
</dbReference>
<proteinExistence type="predicted"/>
<name>A0ABD6EYZ2_9BILA</name>
<feature type="signal peptide" evidence="1">
    <location>
        <begin position="1"/>
        <end position="21"/>
    </location>
</feature>